<evidence type="ECO:0000313" key="2">
    <source>
        <dbReference type="Proteomes" id="UP001055811"/>
    </source>
</evidence>
<sequence length="486" mass="52656">MVNDQMIQIPKYIISASEAESMAKSRGLTVPQLLPSLVKSAQDIARVPISNFHVGAVGLGSDGRIFCGGNIEFPGLPLNHSIHAEQFLITNLAAHGGGPKLLYMAVSAAPCGHCRQFLQELRGISDTQIVITDQPLENPDYKPISSILPDAFGPFDLLDQDMPLILEKHENKLLLVDNALSSKNENVSNLPNGYTELVEKNDEKLQREALDAARASHAPYSGCPSGVALMDCDGKVYKGSYMESAAYNPSMMPVQAALVAYMVAGGGGYERIVAAVLVEKEGMMVRQDDTARLMLKHVSPKCELRVVYYARFSHWPAFGAPANAPVVDPIDTYTEETDKTFNPSDLPLPDITEIVPEQTDGTPAGVATMVTKQMKAIEKKIDEFNASLKARMDTPNASHGTKECISECDEVFGAAVDDIKNTLDSLDSQNLFKANFDVSAVATNVDTCNDCFNEMVGGDPEVKKFSDWVGSITGEALEALQKATNY</sequence>
<organism evidence="1 2">
    <name type="scientific">Cichorium intybus</name>
    <name type="common">Chicory</name>
    <dbReference type="NCBI Taxonomy" id="13427"/>
    <lineage>
        <taxon>Eukaryota</taxon>
        <taxon>Viridiplantae</taxon>
        <taxon>Streptophyta</taxon>
        <taxon>Embryophyta</taxon>
        <taxon>Tracheophyta</taxon>
        <taxon>Spermatophyta</taxon>
        <taxon>Magnoliopsida</taxon>
        <taxon>eudicotyledons</taxon>
        <taxon>Gunneridae</taxon>
        <taxon>Pentapetalae</taxon>
        <taxon>asterids</taxon>
        <taxon>campanulids</taxon>
        <taxon>Asterales</taxon>
        <taxon>Asteraceae</taxon>
        <taxon>Cichorioideae</taxon>
        <taxon>Cichorieae</taxon>
        <taxon>Cichoriinae</taxon>
        <taxon>Cichorium</taxon>
    </lineage>
</organism>
<comment type="caution">
    <text evidence="1">The sequence shown here is derived from an EMBL/GenBank/DDBJ whole genome shotgun (WGS) entry which is preliminary data.</text>
</comment>
<accession>A0ACB9H486</accession>
<protein>
    <submittedName>
        <fullName evidence="1">Uncharacterized protein</fullName>
    </submittedName>
</protein>
<reference evidence="2" key="1">
    <citation type="journal article" date="2022" name="Mol. Ecol. Resour.">
        <title>The genomes of chicory, endive, great burdock and yacon provide insights into Asteraceae palaeo-polyploidization history and plant inulin production.</title>
        <authorList>
            <person name="Fan W."/>
            <person name="Wang S."/>
            <person name="Wang H."/>
            <person name="Wang A."/>
            <person name="Jiang F."/>
            <person name="Liu H."/>
            <person name="Zhao H."/>
            <person name="Xu D."/>
            <person name="Zhang Y."/>
        </authorList>
    </citation>
    <scope>NUCLEOTIDE SEQUENCE [LARGE SCALE GENOMIC DNA]</scope>
    <source>
        <strain evidence="2">cv. Punajuju</strain>
    </source>
</reference>
<evidence type="ECO:0000313" key="1">
    <source>
        <dbReference type="EMBL" id="KAI3790076.1"/>
    </source>
</evidence>
<name>A0ACB9H486_CICIN</name>
<dbReference type="EMBL" id="CM042009">
    <property type="protein sequence ID" value="KAI3790076.1"/>
    <property type="molecule type" value="Genomic_DNA"/>
</dbReference>
<proteinExistence type="predicted"/>
<gene>
    <name evidence="1" type="ORF">L2E82_02889</name>
</gene>
<keyword evidence="2" id="KW-1185">Reference proteome</keyword>
<reference evidence="1 2" key="2">
    <citation type="journal article" date="2022" name="Mol. Ecol. Resour.">
        <title>The genomes of chicory, endive, great burdock and yacon provide insights into Asteraceae paleo-polyploidization history and plant inulin production.</title>
        <authorList>
            <person name="Fan W."/>
            <person name="Wang S."/>
            <person name="Wang H."/>
            <person name="Wang A."/>
            <person name="Jiang F."/>
            <person name="Liu H."/>
            <person name="Zhao H."/>
            <person name="Xu D."/>
            <person name="Zhang Y."/>
        </authorList>
    </citation>
    <scope>NUCLEOTIDE SEQUENCE [LARGE SCALE GENOMIC DNA]</scope>
    <source>
        <strain evidence="2">cv. Punajuju</strain>
        <tissue evidence="1">Leaves</tissue>
    </source>
</reference>
<dbReference type="Proteomes" id="UP001055811">
    <property type="component" value="Linkage Group LG01"/>
</dbReference>